<protein>
    <submittedName>
        <fullName evidence="2">Uncharacterized protein</fullName>
    </submittedName>
</protein>
<dbReference type="AlphaFoldDB" id="A0A9P6W2J8"/>
<keyword evidence="3" id="KW-1185">Reference proteome</keyword>
<evidence type="ECO:0000313" key="3">
    <source>
        <dbReference type="Proteomes" id="UP000777482"/>
    </source>
</evidence>
<dbReference type="OrthoDB" id="10463358at2759"/>
<name>A0A9P6W2J8_RHOMI</name>
<sequence>MIERTMESFNMARHCTTAPINGTSTLEMLSSDPQNPEYFWPPPVPCPLLQHRPDNANLGLPTAHPQVDQNASTSVPSGRERMRISALLEDPGSDQPTGGAHSLGSEPRISRRAARRYSVDVAEWNWRAQQRWGLP</sequence>
<evidence type="ECO:0000256" key="1">
    <source>
        <dbReference type="SAM" id="MobiDB-lite"/>
    </source>
</evidence>
<evidence type="ECO:0000313" key="2">
    <source>
        <dbReference type="EMBL" id="KAG0662134.1"/>
    </source>
</evidence>
<dbReference type="Proteomes" id="UP000777482">
    <property type="component" value="Unassembled WGS sequence"/>
</dbReference>
<organism evidence="2 3">
    <name type="scientific">Rhodotorula mucilaginosa</name>
    <name type="common">Yeast</name>
    <name type="synonym">Rhodotorula rubra</name>
    <dbReference type="NCBI Taxonomy" id="5537"/>
    <lineage>
        <taxon>Eukaryota</taxon>
        <taxon>Fungi</taxon>
        <taxon>Dikarya</taxon>
        <taxon>Basidiomycota</taxon>
        <taxon>Pucciniomycotina</taxon>
        <taxon>Microbotryomycetes</taxon>
        <taxon>Sporidiobolales</taxon>
        <taxon>Sporidiobolaceae</taxon>
        <taxon>Rhodotorula</taxon>
    </lineage>
</organism>
<feature type="compositionally biased region" description="Polar residues" evidence="1">
    <location>
        <begin position="67"/>
        <end position="76"/>
    </location>
</feature>
<comment type="caution">
    <text evidence="2">The sequence shown here is derived from an EMBL/GenBank/DDBJ whole genome shotgun (WGS) entry which is preliminary data.</text>
</comment>
<gene>
    <name evidence="2" type="ORF">C6P46_003527</name>
</gene>
<dbReference type="EMBL" id="PUHQ01000029">
    <property type="protein sequence ID" value="KAG0662134.1"/>
    <property type="molecule type" value="Genomic_DNA"/>
</dbReference>
<accession>A0A9P6W2J8</accession>
<reference evidence="2 3" key="1">
    <citation type="submission" date="2020-11" db="EMBL/GenBank/DDBJ databases">
        <title>Kefir isolates.</title>
        <authorList>
            <person name="Marcisauskas S."/>
            <person name="Kim Y."/>
            <person name="Blasche S."/>
        </authorList>
    </citation>
    <scope>NUCLEOTIDE SEQUENCE [LARGE SCALE GENOMIC DNA]</scope>
    <source>
        <strain evidence="2 3">KR</strain>
    </source>
</reference>
<proteinExistence type="predicted"/>
<feature type="region of interest" description="Disordered" evidence="1">
    <location>
        <begin position="50"/>
        <end position="112"/>
    </location>
</feature>